<organism evidence="2 3">
    <name type="scientific">Boothiomyces macroporosus</name>
    <dbReference type="NCBI Taxonomy" id="261099"/>
    <lineage>
        <taxon>Eukaryota</taxon>
        <taxon>Fungi</taxon>
        <taxon>Fungi incertae sedis</taxon>
        <taxon>Chytridiomycota</taxon>
        <taxon>Chytridiomycota incertae sedis</taxon>
        <taxon>Chytridiomycetes</taxon>
        <taxon>Rhizophydiales</taxon>
        <taxon>Terramycetaceae</taxon>
        <taxon>Boothiomyces</taxon>
    </lineage>
</organism>
<feature type="region of interest" description="Disordered" evidence="1">
    <location>
        <begin position="436"/>
        <end position="508"/>
    </location>
</feature>
<reference evidence="2" key="1">
    <citation type="submission" date="2020-05" db="EMBL/GenBank/DDBJ databases">
        <title>Phylogenomic resolution of chytrid fungi.</title>
        <authorList>
            <person name="Stajich J.E."/>
            <person name="Amses K."/>
            <person name="Simmons R."/>
            <person name="Seto K."/>
            <person name="Myers J."/>
            <person name="Bonds A."/>
            <person name="Quandt C.A."/>
            <person name="Barry K."/>
            <person name="Liu P."/>
            <person name="Grigoriev I."/>
            <person name="Longcore J.E."/>
            <person name="James T.Y."/>
        </authorList>
    </citation>
    <scope>NUCLEOTIDE SEQUENCE</scope>
    <source>
        <strain evidence="2">PLAUS21</strain>
    </source>
</reference>
<feature type="compositionally biased region" description="Polar residues" evidence="1">
    <location>
        <begin position="449"/>
        <end position="465"/>
    </location>
</feature>
<evidence type="ECO:0000313" key="3">
    <source>
        <dbReference type="Proteomes" id="UP001210925"/>
    </source>
</evidence>
<proteinExistence type="predicted"/>
<keyword evidence="3" id="KW-1185">Reference proteome</keyword>
<feature type="compositionally biased region" description="Acidic residues" evidence="1">
    <location>
        <begin position="673"/>
        <end position="682"/>
    </location>
</feature>
<accession>A0AAD5UMZ0</accession>
<evidence type="ECO:0000256" key="1">
    <source>
        <dbReference type="SAM" id="MobiDB-lite"/>
    </source>
</evidence>
<dbReference type="AlphaFoldDB" id="A0AAD5UMZ0"/>
<dbReference type="EMBL" id="JADGKB010000004">
    <property type="protein sequence ID" value="KAJ3261732.1"/>
    <property type="molecule type" value="Genomic_DNA"/>
</dbReference>
<name>A0AAD5UMZ0_9FUNG</name>
<feature type="compositionally biased region" description="Low complexity" evidence="1">
    <location>
        <begin position="466"/>
        <end position="478"/>
    </location>
</feature>
<dbReference type="Proteomes" id="UP001210925">
    <property type="component" value="Unassembled WGS sequence"/>
</dbReference>
<evidence type="ECO:0000313" key="2">
    <source>
        <dbReference type="EMBL" id="KAJ3261732.1"/>
    </source>
</evidence>
<protein>
    <submittedName>
        <fullName evidence="2">Uncharacterized protein</fullName>
    </submittedName>
</protein>
<comment type="caution">
    <text evidence="2">The sequence shown here is derived from an EMBL/GenBank/DDBJ whole genome shotgun (WGS) entry which is preliminary data.</text>
</comment>
<feature type="compositionally biased region" description="Basic and acidic residues" evidence="1">
    <location>
        <begin position="484"/>
        <end position="505"/>
    </location>
</feature>
<gene>
    <name evidence="2" type="ORF">HK103_004683</name>
</gene>
<feature type="region of interest" description="Disordered" evidence="1">
    <location>
        <begin position="668"/>
        <end position="690"/>
    </location>
</feature>
<sequence>MNKDIAKLLAKKSKEENEKREKRALMLFDYIEQCDRKDIANRRRELNEKIAIQKVAMEEKAIQLKAKREQEIKDIQKARKEFLDNKRKKLTDIGKSLLKRPEVPAKVSTGSYSAGNLINLQSKQVLPQVEAQTMTPFKSNVYFKQAREFSKYRHHQEKVHDKILVNRQKALTVKAPSHKRKEIIQQDYSVERENSSKNAPLGLHTPQEVEAFLEKYKRADSPFSRRLIPKAAVQTVRSKVVLSKLYSMIETDKKNKARTKHLTLGNINQFGFVSSIAENFHLGYKHGYSTDDPAWNGSVVPELAKPQFVTSQPELKLIKPDVQEKSQSIIAINEEEQVDLDQEIKEVEPEKSEQDSKDEKIQENILQAMDETKLSPDKQAIANKAKNLISTSRHSHYIKKHVEEPRQKATLVAQLHQDDENSILPSFNLAIMVDDAEEDEESASEESSILNRATSTSLRPSTAGQSGSASKSPSSRTSANNRLPRVENTRDSGNKSRIENNREALLELPNMAKRRKSYSLFAAERPDSATLGKERHSENTGKNVYERGSINEPVQPCEPNPFKYGQVFCKPEYMEPQPLAEWMQDFPPKDSRQENYWHSINLDAVAEFGKTLFQTNTVANSAEVVEAVTNRPKYIPSKLQLFSGEDKDYSVKLLKQTVPKVTCGTQFWRSEPEDPIGEEISDDFSSSSRS</sequence>